<evidence type="ECO:0000313" key="10">
    <source>
        <dbReference type="EMBL" id="RIJ26888.1"/>
    </source>
</evidence>
<dbReference type="PANTHER" id="PTHR34933:SF1">
    <property type="entry name" value="FLAGELLAR L-RING PROTEIN"/>
    <property type="match status" value="1"/>
</dbReference>
<gene>
    <name evidence="10" type="ORF">D1223_18330</name>
</gene>
<dbReference type="InterPro" id="IPR000527">
    <property type="entry name" value="Flag_Lring"/>
</dbReference>
<evidence type="ECO:0000313" key="11">
    <source>
        <dbReference type="Proteomes" id="UP000266385"/>
    </source>
</evidence>
<dbReference type="AlphaFoldDB" id="A0A399R684"/>
<dbReference type="GO" id="GO:0009279">
    <property type="term" value="C:cell outer membrane"/>
    <property type="evidence" value="ECO:0007669"/>
    <property type="project" value="UniProtKB-SubCell"/>
</dbReference>
<dbReference type="OrthoDB" id="9789227at2"/>
<reference evidence="10 11" key="1">
    <citation type="submission" date="2018-08" db="EMBL/GenBank/DDBJ databases">
        <title>Henriciella mobilis sp. nov., isolated from seawater.</title>
        <authorList>
            <person name="Cheng H."/>
            <person name="Wu Y.-H."/>
            <person name="Xu X.-W."/>
            <person name="Guo L.-L."/>
        </authorList>
    </citation>
    <scope>NUCLEOTIDE SEQUENCE [LARGE SCALE GENOMIC DNA]</scope>
    <source>
        <strain evidence="10 11">JN25</strain>
    </source>
</reference>
<evidence type="ECO:0000256" key="9">
    <source>
        <dbReference type="SAM" id="SignalP"/>
    </source>
</evidence>
<name>A0A399R684_9PROT</name>
<keyword evidence="7" id="KW-0975">Bacterial flagellum</keyword>
<evidence type="ECO:0000256" key="4">
    <source>
        <dbReference type="ARBA" id="ARBA00006929"/>
    </source>
</evidence>
<sequence>MGAGTMKHISTIGLAAIALAGCASGGSQQAAVMPPPPAAMPVITQPQQPESYRDKNSLWTTSPTALLGMRRAKAIGDLLTVVVEMDDQASLQSSLSRSRDANNEASIDALFGLPNLAGAALPNGATLSPGIDYGRSSSLNGAGTINRAEKVAFTLAARVVGVEPNGNLVIQGYQQTRVSNEVRVLTVSGVIRSQDITRTNTVSYEKIADAQLAYVSSGEATAPVERRAGTKVLDAIIPF</sequence>
<keyword evidence="6" id="KW-0472">Membrane</keyword>
<dbReference type="EMBL" id="QWFX01000016">
    <property type="protein sequence ID" value="RIJ26888.1"/>
    <property type="molecule type" value="Genomic_DNA"/>
</dbReference>
<organism evidence="10 11">
    <name type="scientific">Henriciella mobilis</name>
    <dbReference type="NCBI Taxonomy" id="2305467"/>
    <lineage>
        <taxon>Bacteria</taxon>
        <taxon>Pseudomonadati</taxon>
        <taxon>Pseudomonadota</taxon>
        <taxon>Alphaproteobacteria</taxon>
        <taxon>Hyphomonadales</taxon>
        <taxon>Hyphomonadaceae</taxon>
        <taxon>Henriciella</taxon>
    </lineage>
</organism>
<keyword evidence="10" id="KW-0282">Flagellum</keyword>
<evidence type="ECO:0000256" key="7">
    <source>
        <dbReference type="ARBA" id="ARBA00023143"/>
    </source>
</evidence>
<dbReference type="PANTHER" id="PTHR34933">
    <property type="entry name" value="FLAGELLAR L-RING PROTEIN"/>
    <property type="match status" value="1"/>
</dbReference>
<comment type="subcellular location">
    <subcellularLocation>
        <location evidence="2">Bacterial flagellum basal body</location>
    </subcellularLocation>
    <subcellularLocation>
        <location evidence="3">Cell outer membrane</location>
    </subcellularLocation>
</comment>
<keyword evidence="11" id="KW-1185">Reference proteome</keyword>
<dbReference type="GO" id="GO:0003774">
    <property type="term" value="F:cytoskeletal motor activity"/>
    <property type="evidence" value="ECO:0007669"/>
    <property type="project" value="InterPro"/>
</dbReference>
<evidence type="ECO:0000256" key="6">
    <source>
        <dbReference type="ARBA" id="ARBA00023136"/>
    </source>
</evidence>
<evidence type="ECO:0000256" key="3">
    <source>
        <dbReference type="ARBA" id="ARBA00004442"/>
    </source>
</evidence>
<keyword evidence="10" id="KW-0969">Cilium</keyword>
<protein>
    <submittedName>
        <fullName evidence="10">Flagellar biosynthesis protein FlgH</fullName>
    </submittedName>
</protein>
<dbReference type="GO" id="GO:0009427">
    <property type="term" value="C:bacterial-type flagellum basal body, distal rod, L ring"/>
    <property type="evidence" value="ECO:0007669"/>
    <property type="project" value="InterPro"/>
</dbReference>
<evidence type="ECO:0000256" key="2">
    <source>
        <dbReference type="ARBA" id="ARBA00004117"/>
    </source>
</evidence>
<keyword evidence="8" id="KW-0998">Cell outer membrane</keyword>
<dbReference type="Pfam" id="PF02107">
    <property type="entry name" value="FlgH"/>
    <property type="match status" value="1"/>
</dbReference>
<evidence type="ECO:0000256" key="1">
    <source>
        <dbReference type="ARBA" id="ARBA00002591"/>
    </source>
</evidence>
<comment type="function">
    <text evidence="1">Assembles around the rod to form the L-ring and probably protects the motor/basal body from shearing forces during rotation.</text>
</comment>
<dbReference type="PROSITE" id="PS51257">
    <property type="entry name" value="PROKAR_LIPOPROTEIN"/>
    <property type="match status" value="1"/>
</dbReference>
<keyword evidence="5 9" id="KW-0732">Signal</keyword>
<feature type="chain" id="PRO_5017458248" evidence="9">
    <location>
        <begin position="31"/>
        <end position="239"/>
    </location>
</feature>
<dbReference type="GO" id="GO:0071973">
    <property type="term" value="P:bacterial-type flagellum-dependent cell motility"/>
    <property type="evidence" value="ECO:0007669"/>
    <property type="project" value="InterPro"/>
</dbReference>
<comment type="caution">
    <text evidence="10">The sequence shown here is derived from an EMBL/GenBank/DDBJ whole genome shotgun (WGS) entry which is preliminary data.</text>
</comment>
<feature type="signal peptide" evidence="9">
    <location>
        <begin position="1"/>
        <end position="30"/>
    </location>
</feature>
<comment type="similarity">
    <text evidence="4">Belongs to the FlgH family.</text>
</comment>
<proteinExistence type="inferred from homology"/>
<evidence type="ECO:0000256" key="8">
    <source>
        <dbReference type="ARBA" id="ARBA00023237"/>
    </source>
</evidence>
<evidence type="ECO:0000256" key="5">
    <source>
        <dbReference type="ARBA" id="ARBA00022729"/>
    </source>
</evidence>
<dbReference type="PRINTS" id="PR01008">
    <property type="entry name" value="FLGLRINGFLGH"/>
</dbReference>
<keyword evidence="10" id="KW-0966">Cell projection</keyword>
<accession>A0A399R684</accession>
<dbReference type="Proteomes" id="UP000266385">
    <property type="component" value="Unassembled WGS sequence"/>
</dbReference>